<evidence type="ECO:0000259" key="17">
    <source>
        <dbReference type="PROSITE" id="PS50979"/>
    </source>
</evidence>
<dbReference type="Gene3D" id="3.30.700.30">
    <property type="match status" value="1"/>
</dbReference>
<keyword evidence="10" id="KW-0443">Lipid metabolism</keyword>
<proteinExistence type="predicted"/>
<dbReference type="Gene3D" id="3.30.470.20">
    <property type="entry name" value="ATP-grasp fold, B domain"/>
    <property type="match status" value="1"/>
</dbReference>
<dbReference type="PANTHER" id="PTHR18866">
    <property type="entry name" value="CARBOXYLASE:PYRUVATE/ACETYL-COA/PROPIONYL-COA CARBOXYLASE"/>
    <property type="match status" value="1"/>
</dbReference>
<dbReference type="SUPFAM" id="SSF52440">
    <property type="entry name" value="PreATP-grasp domain"/>
    <property type="match status" value="1"/>
</dbReference>
<gene>
    <name evidence="18" type="ORF">RsS93_12410</name>
</gene>
<dbReference type="InterPro" id="IPR000089">
    <property type="entry name" value="Biotin_lipoyl"/>
</dbReference>
<keyword evidence="5" id="KW-0479">Metal-binding</keyword>
<keyword evidence="9" id="KW-0442">Lipid degradation</keyword>
<dbReference type="Pfam" id="PF00364">
    <property type="entry name" value="Biotin_lipoyl"/>
    <property type="match status" value="1"/>
</dbReference>
<dbReference type="Pfam" id="PF02785">
    <property type="entry name" value="Biotin_carb_C"/>
    <property type="match status" value="1"/>
</dbReference>
<evidence type="ECO:0000259" key="16">
    <source>
        <dbReference type="PROSITE" id="PS50975"/>
    </source>
</evidence>
<dbReference type="InterPro" id="IPR005481">
    <property type="entry name" value="BC-like_N"/>
</dbReference>
<dbReference type="InterPro" id="IPR050856">
    <property type="entry name" value="Biotin_carboxylase_complex"/>
</dbReference>
<reference evidence="18 19" key="1">
    <citation type="journal article" date="2020" name="Genome Biol. Evol.">
        <title>Rhizobium dioscoreae sp. nov., a plant growth-promoting bacterium isolated from yam (Dioscorea species).</title>
        <authorList>
            <person name="Ouyabe M."/>
            <person name="Tanaka N."/>
            <person name="Shiwa Y."/>
            <person name="Fujita N."/>
            <person name="Kikuno H."/>
            <person name="Babil P."/>
            <person name="Shiwachi H."/>
        </authorList>
    </citation>
    <scope>NUCLEOTIDE SEQUENCE [LARGE SCALE GENOMIC DNA]</scope>
    <source>
        <strain evidence="18 19">S-93</strain>
    </source>
</reference>
<dbReference type="InterPro" id="IPR011054">
    <property type="entry name" value="Rudment_hybrid_motif"/>
</dbReference>
<dbReference type="PROSITE" id="PS00867">
    <property type="entry name" value="CPSASE_2"/>
    <property type="match status" value="1"/>
</dbReference>
<dbReference type="RefSeq" id="WP_152092805.1">
    <property type="nucleotide sequence ID" value="NZ_BLAJ01000001.1"/>
</dbReference>
<evidence type="ECO:0000256" key="4">
    <source>
        <dbReference type="ARBA" id="ARBA00022598"/>
    </source>
</evidence>
<dbReference type="InterPro" id="IPR016185">
    <property type="entry name" value="PreATP-grasp_dom_sf"/>
</dbReference>
<dbReference type="PROSITE" id="PS00866">
    <property type="entry name" value="CPSASE_1"/>
    <property type="match status" value="1"/>
</dbReference>
<evidence type="ECO:0000256" key="10">
    <source>
        <dbReference type="ARBA" id="ARBA00023098"/>
    </source>
</evidence>
<dbReference type="Gene3D" id="2.40.50.100">
    <property type="match status" value="1"/>
</dbReference>
<keyword evidence="8" id="KW-0460">Magnesium</keyword>
<evidence type="ECO:0000256" key="8">
    <source>
        <dbReference type="ARBA" id="ARBA00022842"/>
    </source>
</evidence>
<evidence type="ECO:0000256" key="6">
    <source>
        <dbReference type="ARBA" id="ARBA00022741"/>
    </source>
</evidence>
<feature type="domain" description="ATP-grasp" evidence="16">
    <location>
        <begin position="120"/>
        <end position="317"/>
    </location>
</feature>
<dbReference type="InterPro" id="IPR005479">
    <property type="entry name" value="CPAse_ATP-bd"/>
</dbReference>
<evidence type="ECO:0000256" key="13">
    <source>
        <dbReference type="ARBA" id="ARBA00049495"/>
    </source>
</evidence>
<comment type="caution">
    <text evidence="18">The sequence shown here is derived from an EMBL/GenBank/DDBJ whole genome shotgun (WGS) entry which is preliminary data.</text>
</comment>
<dbReference type="Pfam" id="PF02786">
    <property type="entry name" value="CPSase_L_D2"/>
    <property type="match status" value="1"/>
</dbReference>
<dbReference type="PROSITE" id="PS00188">
    <property type="entry name" value="BIOTIN"/>
    <property type="match status" value="1"/>
</dbReference>
<keyword evidence="4" id="KW-0436">Ligase</keyword>
<dbReference type="PROSITE" id="PS50968">
    <property type="entry name" value="BIOTINYL_LIPOYL"/>
    <property type="match status" value="1"/>
</dbReference>
<evidence type="ECO:0000256" key="9">
    <source>
        <dbReference type="ARBA" id="ARBA00022963"/>
    </source>
</evidence>
<evidence type="ECO:0000313" key="19">
    <source>
        <dbReference type="Proteomes" id="UP000390335"/>
    </source>
</evidence>
<comment type="cofactor">
    <cofactor evidence="1">
        <name>biotin</name>
        <dbReference type="ChEBI" id="CHEBI:57586"/>
    </cofactor>
</comment>
<feature type="domain" description="Biotin carboxylation" evidence="17">
    <location>
        <begin position="1"/>
        <end position="451"/>
    </location>
</feature>
<evidence type="ECO:0000256" key="12">
    <source>
        <dbReference type="ARBA" id="ARBA00023267"/>
    </source>
</evidence>
<dbReference type="PANTHER" id="PTHR18866:SF33">
    <property type="entry name" value="METHYLCROTONOYL-COA CARBOXYLASE SUBUNIT ALPHA, MITOCHONDRIAL-RELATED"/>
    <property type="match status" value="1"/>
</dbReference>
<sequence>MFKKILIANRGEIACRVIKTARRMGILTVAVYSDADRDALHVEMADESVHIGPAPAAESYLLADKIIAACKQTGAEAVHPGYGFLSERASFCAALEKEGIVFIGPKPKAIEAMGDKIESKKFANAAKVSTVPGYLGIIDDADHAERIAAEIGYPVMIKASAGGGGKGMRIAWSKDEVRDGFERARSEAKSSFGDDRVFIEKFVVDPRHIEIQVLADAHGNVVYLGERECSIQRRNQKVVEEAPSPFLDEATRKAMGEQSVALAKAVDYQSAGTVEFIVDRDRNFYFLEMNTRLQVEHPVTELVTGIDLVEQMIRVAAGEKLPFKQSDIKLNGWAIESRLYAEDPYRNFLPSIGRLTRYRPPREGNTKKSIVRNDTGVFEGAEISMYYDPMIAKLCTWAPTRLEAIEAMGEALDGFVVDGIEHNMPFLSALMKHPRWREGRLSTGFIAEEYPDGFAPATPDEDQTALLSTIALSCSLIESNRRERYGDRLRPTAAPLRESWVVKLGADYLPVTLLEGVVTIPFEMDMQIGAQTVTVATDWRPGDSVWVGTIDGRKLTAQIRTVLNGLRIDWQGISVRAWVFTPRQAELDKLMPVKLPPDTSKLLLCPMPGLVVAIAVAEGQEVKAGETLAIVEAMKMENVLRAERDLVIGKINAKPGESLAVDAVIMEFA</sequence>
<evidence type="ECO:0000256" key="3">
    <source>
        <dbReference type="ARBA" id="ARBA00013050"/>
    </source>
</evidence>
<dbReference type="SUPFAM" id="SSF56059">
    <property type="entry name" value="Glutathione synthetase ATP-binding domain-like"/>
    <property type="match status" value="1"/>
</dbReference>
<evidence type="ECO:0000256" key="5">
    <source>
        <dbReference type="ARBA" id="ARBA00022723"/>
    </source>
</evidence>
<name>A0ABQ0YZJ9_9HYPH</name>
<keyword evidence="12" id="KW-0092">Biotin</keyword>
<dbReference type="InterPro" id="IPR041265">
    <property type="entry name" value="PCC_BT"/>
</dbReference>
<dbReference type="PROSITE" id="PS50975">
    <property type="entry name" value="ATP_GRASP"/>
    <property type="match status" value="1"/>
</dbReference>
<dbReference type="Pfam" id="PF18140">
    <property type="entry name" value="PCC_BT"/>
    <property type="match status" value="1"/>
</dbReference>
<accession>A0ABQ0YZJ9</accession>
<dbReference type="Pfam" id="PF00289">
    <property type="entry name" value="Biotin_carb_N"/>
    <property type="match status" value="1"/>
</dbReference>
<keyword evidence="11" id="KW-0464">Manganese</keyword>
<evidence type="ECO:0000256" key="11">
    <source>
        <dbReference type="ARBA" id="ARBA00023211"/>
    </source>
</evidence>
<feature type="domain" description="Lipoyl-binding" evidence="15">
    <location>
        <begin position="590"/>
        <end position="669"/>
    </location>
</feature>
<comment type="catalytic activity">
    <reaction evidence="13">
        <text>propanoyl-CoA + hydrogencarbonate + ATP = (S)-methylmalonyl-CoA + ADP + phosphate + H(+)</text>
        <dbReference type="Rhea" id="RHEA:23720"/>
        <dbReference type="ChEBI" id="CHEBI:15378"/>
        <dbReference type="ChEBI" id="CHEBI:17544"/>
        <dbReference type="ChEBI" id="CHEBI:30616"/>
        <dbReference type="ChEBI" id="CHEBI:43474"/>
        <dbReference type="ChEBI" id="CHEBI:57327"/>
        <dbReference type="ChEBI" id="CHEBI:57392"/>
        <dbReference type="ChEBI" id="CHEBI:456216"/>
        <dbReference type="EC" id="6.4.1.3"/>
    </reaction>
    <physiologicalReaction direction="left-to-right" evidence="13">
        <dbReference type="Rhea" id="RHEA:23721"/>
    </physiologicalReaction>
</comment>
<dbReference type="InterPro" id="IPR011761">
    <property type="entry name" value="ATP-grasp"/>
</dbReference>
<dbReference type="EMBL" id="BLAJ01000001">
    <property type="protein sequence ID" value="GES48627.1"/>
    <property type="molecule type" value="Genomic_DNA"/>
</dbReference>
<evidence type="ECO:0000259" key="15">
    <source>
        <dbReference type="PROSITE" id="PS50968"/>
    </source>
</evidence>
<dbReference type="NCBIfam" id="NF006367">
    <property type="entry name" value="PRK08591.1"/>
    <property type="match status" value="1"/>
</dbReference>
<evidence type="ECO:0000313" key="18">
    <source>
        <dbReference type="EMBL" id="GES48627.1"/>
    </source>
</evidence>
<dbReference type="EC" id="6.4.1.3" evidence="3"/>
<organism evidence="18 19">
    <name type="scientific">Rhizobium dioscoreae</name>
    <dbReference type="NCBI Taxonomy" id="2653122"/>
    <lineage>
        <taxon>Bacteria</taxon>
        <taxon>Pseudomonadati</taxon>
        <taxon>Pseudomonadota</taxon>
        <taxon>Alphaproteobacteria</taxon>
        <taxon>Hyphomicrobiales</taxon>
        <taxon>Rhizobiaceae</taxon>
        <taxon>Rhizobium/Agrobacterium group</taxon>
        <taxon>Rhizobium</taxon>
    </lineage>
</organism>
<dbReference type="SUPFAM" id="SSF51230">
    <property type="entry name" value="Single hybrid motif"/>
    <property type="match status" value="1"/>
</dbReference>
<keyword evidence="19" id="KW-1185">Reference proteome</keyword>
<dbReference type="InterPro" id="IPR011053">
    <property type="entry name" value="Single_hybrid_motif"/>
</dbReference>
<keyword evidence="7 14" id="KW-0067">ATP-binding</keyword>
<evidence type="ECO:0000256" key="14">
    <source>
        <dbReference type="PROSITE-ProRule" id="PRU00409"/>
    </source>
</evidence>
<evidence type="ECO:0000256" key="1">
    <source>
        <dbReference type="ARBA" id="ARBA00001953"/>
    </source>
</evidence>
<evidence type="ECO:0000256" key="2">
    <source>
        <dbReference type="ARBA" id="ARBA00005060"/>
    </source>
</evidence>
<dbReference type="InterPro" id="IPR005482">
    <property type="entry name" value="Biotin_COase_C"/>
</dbReference>
<comment type="pathway">
    <text evidence="2">Metabolic intermediate metabolism; propanoyl-CoA degradation; succinyl-CoA from propanoyl-CoA: step 1/3.</text>
</comment>
<evidence type="ECO:0000256" key="7">
    <source>
        <dbReference type="ARBA" id="ARBA00022840"/>
    </source>
</evidence>
<dbReference type="InterPro" id="IPR011764">
    <property type="entry name" value="Biotin_carboxylation_dom"/>
</dbReference>
<dbReference type="Proteomes" id="UP000390335">
    <property type="component" value="Unassembled WGS sequence"/>
</dbReference>
<dbReference type="CDD" id="cd06850">
    <property type="entry name" value="biotinyl_domain"/>
    <property type="match status" value="1"/>
</dbReference>
<protein>
    <recommendedName>
        <fullName evidence="3">propionyl-CoA carboxylase</fullName>
        <ecNumber evidence="3">6.4.1.3</ecNumber>
    </recommendedName>
</protein>
<dbReference type="SMART" id="SM00878">
    <property type="entry name" value="Biotin_carb_C"/>
    <property type="match status" value="1"/>
</dbReference>
<keyword evidence="6 14" id="KW-0547">Nucleotide-binding</keyword>
<dbReference type="InterPro" id="IPR001882">
    <property type="entry name" value="Biotin_BS"/>
</dbReference>
<dbReference type="PROSITE" id="PS50979">
    <property type="entry name" value="BC"/>
    <property type="match status" value="1"/>
</dbReference>
<dbReference type="SUPFAM" id="SSF51246">
    <property type="entry name" value="Rudiment single hybrid motif"/>
    <property type="match status" value="1"/>
</dbReference>